<dbReference type="InterPro" id="IPR001286">
    <property type="entry name" value="Glyco_hydro_59"/>
</dbReference>
<reference evidence="13 14" key="1">
    <citation type="submission" date="2020-02" db="EMBL/GenBank/DDBJ databases">
        <title>Characterization of phylogenetic diversity of novel bifidobacterial species isolated in Czech ZOOs.</title>
        <authorList>
            <person name="Lugli G.A."/>
            <person name="Vera N.B."/>
            <person name="Ventura M."/>
        </authorList>
    </citation>
    <scope>NUCLEOTIDE SEQUENCE [LARGE SCALE GENOMIC DNA]</scope>
    <source>
        <strain evidence="13 14">DSM 109958</strain>
    </source>
</reference>
<feature type="compositionally biased region" description="Polar residues" evidence="7">
    <location>
        <begin position="314"/>
        <end position="329"/>
    </location>
</feature>
<dbReference type="GO" id="GO:0006683">
    <property type="term" value="P:galactosylceramide catabolic process"/>
    <property type="evidence" value="ECO:0007669"/>
    <property type="project" value="InterPro"/>
</dbReference>
<dbReference type="InterPro" id="IPR049162">
    <property type="entry name" value="GH59_C"/>
</dbReference>
<proteinExistence type="inferred from homology"/>
<evidence type="ECO:0000259" key="9">
    <source>
        <dbReference type="Pfam" id="PF02057"/>
    </source>
</evidence>
<keyword evidence="8" id="KW-0732">Signal</keyword>
<dbReference type="InterPro" id="IPR013785">
    <property type="entry name" value="Aldolase_TIM"/>
</dbReference>
<dbReference type="Gene3D" id="1.20.1270.70">
    <property type="entry name" value="Designed single chain three-helix bundle"/>
    <property type="match status" value="1"/>
</dbReference>
<dbReference type="InterPro" id="IPR032179">
    <property type="entry name" value="Cry22Aa_Ig-like"/>
</dbReference>
<dbReference type="PANTHER" id="PTHR15172">
    <property type="entry name" value="GALACTOCEREBROSIDASE"/>
    <property type="match status" value="1"/>
</dbReference>
<dbReference type="InterPro" id="IPR043708">
    <property type="entry name" value="DUF5648"/>
</dbReference>
<evidence type="ECO:0000256" key="5">
    <source>
        <dbReference type="ARBA" id="ARBA00022963"/>
    </source>
</evidence>
<dbReference type="Pfam" id="PF02057">
    <property type="entry name" value="Glyco_hydro_59"/>
    <property type="match status" value="1"/>
</dbReference>
<dbReference type="GO" id="GO:0030313">
    <property type="term" value="C:cell envelope"/>
    <property type="evidence" value="ECO:0007669"/>
    <property type="project" value="UniProtKB-SubCell"/>
</dbReference>
<evidence type="ECO:0000259" key="11">
    <source>
        <dbReference type="Pfam" id="PF18885"/>
    </source>
</evidence>
<comment type="subcellular location">
    <subcellularLocation>
        <location evidence="1">Cell envelope</location>
    </subcellularLocation>
</comment>
<evidence type="ECO:0000256" key="7">
    <source>
        <dbReference type="SAM" id="MobiDB-lite"/>
    </source>
</evidence>
<evidence type="ECO:0000256" key="3">
    <source>
        <dbReference type="ARBA" id="ARBA00012657"/>
    </source>
</evidence>
<dbReference type="PANTHER" id="PTHR15172:SF1">
    <property type="entry name" value="GALACTOCEREBROSIDASE"/>
    <property type="match status" value="1"/>
</dbReference>
<dbReference type="Proteomes" id="UP000588277">
    <property type="component" value="Unassembled WGS sequence"/>
</dbReference>
<keyword evidence="4" id="KW-0746">Sphingolipid metabolism</keyword>
<dbReference type="NCBIfam" id="TIGR02543">
    <property type="entry name" value="List_Bact_rpt"/>
    <property type="match status" value="1"/>
</dbReference>
<evidence type="ECO:0000313" key="14">
    <source>
        <dbReference type="Proteomes" id="UP000588277"/>
    </source>
</evidence>
<evidence type="ECO:0000259" key="10">
    <source>
        <dbReference type="Pfam" id="PF16403"/>
    </source>
</evidence>
<comment type="caution">
    <text evidence="13">The sequence shown here is derived from an EMBL/GenBank/DDBJ whole genome shotgun (WGS) entry which is preliminary data.</text>
</comment>
<dbReference type="EMBL" id="JAAIIH010000015">
    <property type="protein sequence ID" value="NMN01040.1"/>
    <property type="molecule type" value="Genomic_DNA"/>
</dbReference>
<dbReference type="InterPro" id="IPR017853">
    <property type="entry name" value="GH"/>
</dbReference>
<name>A0A7Y0F2V8_9BIFI</name>
<feature type="region of interest" description="Disordered" evidence="7">
    <location>
        <begin position="436"/>
        <end position="462"/>
    </location>
</feature>
<keyword evidence="14" id="KW-1185">Reference proteome</keyword>
<dbReference type="GO" id="GO:0016020">
    <property type="term" value="C:membrane"/>
    <property type="evidence" value="ECO:0007669"/>
    <property type="project" value="GOC"/>
</dbReference>
<dbReference type="Pfam" id="PF21708">
    <property type="entry name" value="Glyco_hydro_59_C"/>
    <property type="match status" value="1"/>
</dbReference>
<dbReference type="EC" id="3.2.1.46" evidence="3"/>
<dbReference type="Gene3D" id="2.60.40.10">
    <property type="entry name" value="Immunoglobulins"/>
    <property type="match status" value="1"/>
</dbReference>
<dbReference type="InterPro" id="IPR042229">
    <property type="entry name" value="Listeria/Bacterioides_rpt_sf"/>
</dbReference>
<protein>
    <recommendedName>
        <fullName evidence="3">galactosylceramidase</fullName>
        <ecNumber evidence="3">3.2.1.46</ecNumber>
    </recommendedName>
    <alternativeName>
        <fullName evidence="6">Galactosylceramidase</fullName>
    </alternativeName>
</protein>
<sequence>MKQGNTPPDKPIGGMARSLARKATVAAAALAMFAPFVVSGTAAYAADTPIDVVVNGADVETAAKSVNGLTFKGFGVLSANSTSSLLMDYKAQHPEAYWEMIKVLFGGDNPVMNTVKIEMGNDQNTSTGPNAATMRSSTEYPNVKHEPGFQLAADALKVNPNVKVSILRWRSPAWVKGNDDVYKWYKNTILAAYREYGFMVDSVNPHINESGPDLAWTKDFANRVKTDSTGFDSKDENAGFKSDTERELFHKIRTVISDEVSTGSFGDDMLSDEALRNAVDIAGYHYNTADQGNNFKTLADQYDKEVWNSEAQASFSVTGDRPNNTMNTGSGEGDGTNNGQNNGTSGTGIGGINSALEMANTYVKGFTSSRRTNFIYQPAISAFYDGFQYSSKEVITMHDPWSGTINWDGAFAVLEQVSRFAKTGYDSNNNASIWRGIPNASRSDITDGNPPGRGSAANSSRGGATSYMTLAAPDKSDFSTVIVNDSQYTKTYRIKAQDMNLGDDKTMELWETRAADDGEAYDANYVKPISELQPDADGYYEFQVKPWSIVTATTLDDAVNDCGIITARDGKGSQMPSNKEYVDGNDYAVLDTDESGKDNGKTDDETLYADDFEYKGYGNVQTIDTNGNLVDSGESYLDSRGGDTGATARYTNDTNGAFEIVKNADGNHVMRQQVGPGMAYGSWNGGAWNGGDPVTTLGDYRWANYKVSVNVLFEADAGNATVGARQWGNSSNGKDDSPAQLRVKPDGSWDFMRFGAVLQSGKATNFKTGANQWNNIAVQVLGDVYTAYINGVEVATYTDPQPQATGRVQLGSTFNFVQFDNLKVERIAGATPYYTDLIDNMHQRSWADGSALLTYNEKWQHLNGQGMYVYKRSISNSTGKGATLTYTFNGTGIDLLGANNGKAKLNVTVDGTKIALNAATIAADNGKPTTYELRGLKNGTHTVTFETADGNAISIDAVGVVKATAAGQLDVSPLQTAVDSYANLTADDWNPDTWAVFKANLDAANEALADPAAYGLDTEGVQALVARLDAASKGLVDKNISPDVKQLGLVAAAAKGAGLPKTVTIDGKDVSVTWDASAAQSVSNAGDYTQATITGLTDDKIDGTYRYRVTASVEVLPSLNIEYFIDSGVTGDAGSPEYNAVKAAIPSLRNAVADQKAGDWGYGNGVTVKTNTNANDKYNTGLYQTGKELTYTLPLEAGSYNLAAGFTEWWTGENRPMKLQATWTENGQDKTVDGSELASLGTAGKTSTGNVSFTLAEDATVTFKVLSNGGKDPVISWLAVEKQPTNIGVVAGTVGQDLPKTVSYNGADVTVTWNAASVAAFKAAEAYDTLTLSGQATVNGKAQTIEATVEVIPDGLVYYIDSGTSTASPQYTAVKNAVTLENDKVDQVSSADDQWGYVNDGINVKGGTDINDKNSTGLWAGADKDIVYRLPLKAGKYTLTAGFNDWWPRDRNLYQTVSAGDNELAKGSIPLSANSSTYTGGFDFTLTADATVTYRVTKQGAGSNDPVISWLAVAKQAADTTTTANKAVARQSVAKAQSQETKVAAQQTAAPALVDVTQPAEAAAEASATPTAAPKAAAKAAAAAGQCVVKFDANGGTLAGDATATVTKGDKLAKPADPTYDGYDFTGWTTDKEGKNAYSFDAPVTGDLTLYAQWKAKAGAGDTTAPVISGADDVTVTVGDVFDAKAGVTASDNVDGNLTGKITIEGADKVDTSKPGAYKVTYRVSDAAGNETTKERTVTVVAKTTVDRSKLQAKVDEVTADMGNLKADDYTYTSWDNLSKQLDAAKQVLADQDATQQQVDDALKSLTDARAGLVQRPSTGGGTTVITKKQATIAGVAAADAWFDGQSHAGYTGTPSSEFKGTYEITYTGAGTTTYGPSKTAPTAAGTYRVTISVPSSDSTWYGSLALEFAIRSGSTVVNRFYSAGSNRHMWTASAAESGALPGMGWNAEGAGFTMDEHAGVPVYRLYDPAGNQHLWTTSTEERDHLLGVGWNDEGIAFYENPTAKIDVYRLYDPYTGEHLWTTSLLERDSLVASGEWTYEGIAFKALS</sequence>
<feature type="domain" description="Pesticidal crystal protein Cry22Aa Ig-like" evidence="10">
    <location>
        <begin position="1668"/>
        <end position="1740"/>
    </location>
</feature>
<dbReference type="Pfam" id="PF09479">
    <property type="entry name" value="Flg_new"/>
    <property type="match status" value="1"/>
</dbReference>
<organism evidence="13 14">
    <name type="scientific">Bifidobacterium moraviense</name>
    <dbReference type="NCBI Taxonomy" id="2675323"/>
    <lineage>
        <taxon>Bacteria</taxon>
        <taxon>Bacillati</taxon>
        <taxon>Actinomycetota</taxon>
        <taxon>Actinomycetes</taxon>
        <taxon>Bifidobacteriales</taxon>
        <taxon>Bifidobacteriaceae</taxon>
        <taxon>Bifidobacterium</taxon>
    </lineage>
</organism>
<dbReference type="Gene3D" id="2.60.120.260">
    <property type="entry name" value="Galactose-binding domain-like"/>
    <property type="match status" value="1"/>
</dbReference>
<feature type="domain" description="DUF5648" evidence="11">
    <location>
        <begin position="1918"/>
        <end position="2046"/>
    </location>
</feature>
<dbReference type="Gene3D" id="3.20.20.80">
    <property type="entry name" value="Glycosidases"/>
    <property type="match status" value="1"/>
</dbReference>
<dbReference type="InterPro" id="IPR013378">
    <property type="entry name" value="InlB-like_B-rpt"/>
</dbReference>
<feature type="domain" description="Glycosyl hydrolase family 59 catalytic" evidence="9">
    <location>
        <begin position="71"/>
        <end position="416"/>
    </location>
</feature>
<gene>
    <name evidence="13" type="ORF">G1C96_1623</name>
</gene>
<feature type="chain" id="PRO_5030703191" description="galactosylceramidase" evidence="8">
    <location>
        <begin position="46"/>
        <end position="2048"/>
    </location>
</feature>
<keyword evidence="5" id="KW-0443">Lipid metabolism</keyword>
<dbReference type="Pfam" id="PF18885">
    <property type="entry name" value="DUF5648"/>
    <property type="match status" value="1"/>
</dbReference>
<dbReference type="Gene3D" id="2.60.40.4270">
    <property type="entry name" value="Listeria-Bacteroides repeat domain"/>
    <property type="match status" value="1"/>
</dbReference>
<dbReference type="InterPro" id="IPR049161">
    <property type="entry name" value="GH59_cat"/>
</dbReference>
<dbReference type="InterPro" id="IPR013783">
    <property type="entry name" value="Ig-like_fold"/>
</dbReference>
<dbReference type="RefSeq" id="WP_169276124.1">
    <property type="nucleotide sequence ID" value="NZ_JAAIIH010000015.1"/>
</dbReference>
<evidence type="ECO:0000259" key="12">
    <source>
        <dbReference type="Pfam" id="PF21708"/>
    </source>
</evidence>
<dbReference type="GO" id="GO:0005975">
    <property type="term" value="P:carbohydrate metabolic process"/>
    <property type="evidence" value="ECO:0007669"/>
    <property type="project" value="UniProtKB-ARBA"/>
</dbReference>
<evidence type="ECO:0000256" key="8">
    <source>
        <dbReference type="SAM" id="SignalP"/>
    </source>
</evidence>
<dbReference type="SUPFAM" id="SSF51445">
    <property type="entry name" value="(Trans)glycosidases"/>
    <property type="match status" value="1"/>
</dbReference>
<evidence type="ECO:0000256" key="6">
    <source>
        <dbReference type="ARBA" id="ARBA00033098"/>
    </source>
</evidence>
<feature type="region of interest" description="Disordered" evidence="7">
    <location>
        <begin position="314"/>
        <end position="348"/>
    </location>
</feature>
<dbReference type="Gene3D" id="3.20.20.70">
    <property type="entry name" value="Aldolase class I"/>
    <property type="match status" value="1"/>
</dbReference>
<dbReference type="Pfam" id="PF07554">
    <property type="entry name" value="FIVAR"/>
    <property type="match status" value="1"/>
</dbReference>
<comment type="similarity">
    <text evidence="2">Belongs to the glycosyl hydrolase 59 family.</text>
</comment>
<evidence type="ECO:0000256" key="1">
    <source>
        <dbReference type="ARBA" id="ARBA00004196"/>
    </source>
</evidence>
<dbReference type="GO" id="GO:0004336">
    <property type="term" value="F:galactosylceramidase activity"/>
    <property type="evidence" value="ECO:0007669"/>
    <property type="project" value="UniProtKB-EC"/>
</dbReference>
<evidence type="ECO:0000256" key="4">
    <source>
        <dbReference type="ARBA" id="ARBA00022919"/>
    </source>
</evidence>
<dbReference type="Gene3D" id="2.60.120.560">
    <property type="entry name" value="Exo-inulinase, domain 1"/>
    <property type="match status" value="1"/>
</dbReference>
<keyword evidence="5" id="KW-0442">Lipid degradation</keyword>
<dbReference type="Pfam" id="PF16403">
    <property type="entry name" value="Bact_surface_Ig-like"/>
    <property type="match status" value="1"/>
</dbReference>
<feature type="domain" description="Glycosyl hydrolase family 59 C-terminal lectin" evidence="12">
    <location>
        <begin position="655"/>
        <end position="826"/>
    </location>
</feature>
<dbReference type="GO" id="GO:0005764">
    <property type="term" value="C:lysosome"/>
    <property type="evidence" value="ECO:0007669"/>
    <property type="project" value="TreeGrafter"/>
</dbReference>
<feature type="compositionally biased region" description="Low complexity" evidence="7">
    <location>
        <begin position="452"/>
        <end position="462"/>
    </location>
</feature>
<feature type="signal peptide" evidence="8">
    <location>
        <begin position="1"/>
        <end position="45"/>
    </location>
</feature>
<accession>A0A7Y0F2V8</accession>
<evidence type="ECO:0000313" key="13">
    <source>
        <dbReference type="EMBL" id="NMN01040.1"/>
    </source>
</evidence>
<evidence type="ECO:0000256" key="2">
    <source>
        <dbReference type="ARBA" id="ARBA00005637"/>
    </source>
</evidence>